<organism evidence="4 5">
    <name type="scientific">Microbacterium capsulatum</name>
    <dbReference type="NCBI Taxonomy" id="3041921"/>
    <lineage>
        <taxon>Bacteria</taxon>
        <taxon>Bacillati</taxon>
        <taxon>Actinomycetota</taxon>
        <taxon>Actinomycetes</taxon>
        <taxon>Micrococcales</taxon>
        <taxon>Microbacteriaceae</taxon>
        <taxon>Microbacterium</taxon>
    </lineage>
</organism>
<comment type="similarity">
    <text evidence="1">Belongs to the phosphate/phosphite/phosphonate binding protein family.</text>
</comment>
<dbReference type="InterPro" id="IPR006311">
    <property type="entry name" value="TAT_signal"/>
</dbReference>
<keyword evidence="5" id="KW-1185">Reference proteome</keyword>
<keyword evidence="2 3" id="KW-0732">Signal</keyword>
<evidence type="ECO:0000313" key="4">
    <source>
        <dbReference type="EMBL" id="MDQ4214112.1"/>
    </source>
</evidence>
<protein>
    <submittedName>
        <fullName evidence="4">Phosphate/phosphite/phosphonate ABC transporter substrate-binding protein</fullName>
    </submittedName>
</protein>
<dbReference type="PANTHER" id="PTHR35841">
    <property type="entry name" value="PHOSPHONATES-BINDING PERIPLASMIC PROTEIN"/>
    <property type="match status" value="1"/>
</dbReference>
<feature type="chain" id="PRO_5045097313" evidence="3">
    <location>
        <begin position="25"/>
        <end position="323"/>
    </location>
</feature>
<dbReference type="PANTHER" id="PTHR35841:SF1">
    <property type="entry name" value="PHOSPHONATES-BINDING PERIPLASMIC PROTEIN"/>
    <property type="match status" value="1"/>
</dbReference>
<comment type="caution">
    <text evidence="4">The sequence shown here is derived from an EMBL/GenBank/DDBJ whole genome shotgun (WGS) entry which is preliminary data.</text>
</comment>
<reference evidence="4 5" key="1">
    <citation type="submission" date="2023-08" db="EMBL/GenBank/DDBJ databases">
        <title>Microbacterium sp. nov., isolated from a waste landfill.</title>
        <authorList>
            <person name="Wen W."/>
        </authorList>
    </citation>
    <scope>NUCLEOTIDE SEQUENCE [LARGE SCALE GENOMIC DNA]</scope>
    <source>
        <strain evidence="4 5">ASV81</strain>
    </source>
</reference>
<evidence type="ECO:0000313" key="5">
    <source>
        <dbReference type="Proteomes" id="UP001230289"/>
    </source>
</evidence>
<name>A0ABU0XG60_9MICO</name>
<dbReference type="Pfam" id="PF12974">
    <property type="entry name" value="Phosphonate-bd"/>
    <property type="match status" value="1"/>
</dbReference>
<gene>
    <name evidence="4" type="primary">phnD</name>
    <name evidence="4" type="ORF">RBR11_09300</name>
</gene>
<dbReference type="Gene3D" id="3.40.190.10">
    <property type="entry name" value="Periplasmic binding protein-like II"/>
    <property type="match status" value="2"/>
</dbReference>
<evidence type="ECO:0000256" key="3">
    <source>
        <dbReference type="SAM" id="SignalP"/>
    </source>
</evidence>
<proteinExistence type="inferred from homology"/>
<dbReference type="NCBIfam" id="TIGR01098">
    <property type="entry name" value="3A0109s03R"/>
    <property type="match status" value="1"/>
</dbReference>
<dbReference type="EMBL" id="JAVFCB010000004">
    <property type="protein sequence ID" value="MDQ4214112.1"/>
    <property type="molecule type" value="Genomic_DNA"/>
</dbReference>
<dbReference type="RefSeq" id="WP_308489046.1">
    <property type="nucleotide sequence ID" value="NZ_JAVFCB010000004.1"/>
</dbReference>
<evidence type="ECO:0000256" key="1">
    <source>
        <dbReference type="ARBA" id="ARBA00007162"/>
    </source>
</evidence>
<dbReference type="Proteomes" id="UP001230289">
    <property type="component" value="Unassembled WGS sequence"/>
</dbReference>
<dbReference type="PROSITE" id="PS51318">
    <property type="entry name" value="TAT"/>
    <property type="match status" value="1"/>
</dbReference>
<feature type="signal peptide" evidence="3">
    <location>
        <begin position="1"/>
        <end position="24"/>
    </location>
</feature>
<dbReference type="SUPFAM" id="SSF53850">
    <property type="entry name" value="Periplasmic binding protein-like II"/>
    <property type="match status" value="1"/>
</dbReference>
<evidence type="ECO:0000256" key="2">
    <source>
        <dbReference type="ARBA" id="ARBA00022729"/>
    </source>
</evidence>
<sequence>MRILNTRRLLGVAALVAAASIALSACSSADGSTPTASASAAGTFAKSADTLVFAATPDQAGSDQNYKPIEDYIAKQTGLKVEYFPTSDYTALIAAMVAGKADITTSGGLQYVMATNKGADYSPVAAQLNSPNVTKAGYYSEAMANPKSGVTSVAGFKGKKVCFVDPNSTSGFLFGLYQLQKAGLDVKSTGTDANGNPQFKDFTAVFAGAHDKSEQAVAAGQCDAGFAEDTIAEAGSQKGEVKVVGKELVVGGPFTVSNKLPSDVKDKLTKALQDASLATVKGSGVTLSDGFAKNYFGVEKIDKAYYQPLFDLCKNIAAAKCAA</sequence>
<accession>A0ABU0XG60</accession>
<dbReference type="PROSITE" id="PS51257">
    <property type="entry name" value="PROKAR_LIPOPROTEIN"/>
    <property type="match status" value="1"/>
</dbReference>
<dbReference type="InterPro" id="IPR005770">
    <property type="entry name" value="PhnD"/>
</dbReference>